<evidence type="ECO:0000313" key="9">
    <source>
        <dbReference type="Proteomes" id="UP000033483"/>
    </source>
</evidence>
<comment type="function">
    <text evidence="6">Catalyzes the transfer of a geranyl-geranyl moiety from geranyl-geranyl pyrophosphate to cysteines occuring in specific C-terminal amino acid sequences.</text>
</comment>
<reference evidence="8 9" key="1">
    <citation type="submission" date="2015-03" db="EMBL/GenBank/DDBJ databases">
        <authorList>
            <person name="Radwan O."/>
            <person name="Al-Naeli F.A."/>
            <person name="Rendon G.A."/>
            <person name="Fields C."/>
        </authorList>
    </citation>
    <scope>NUCLEOTIDE SEQUENCE [LARGE SCALE GENOMIC DNA]</scope>
    <source>
        <strain evidence="8">CR-DP1</strain>
    </source>
</reference>
<dbReference type="EMBL" id="LAEV01000782">
    <property type="protein sequence ID" value="KKA29551.1"/>
    <property type="molecule type" value="Genomic_DNA"/>
</dbReference>
<dbReference type="Proteomes" id="UP000033483">
    <property type="component" value="Unassembled WGS sequence"/>
</dbReference>
<comment type="catalytic activity">
    <reaction evidence="5 6">
        <text>geranylgeranyl diphosphate + L-cysteinyl-[protein] = S-geranylgeranyl-L-cysteinyl-[protein] + diphosphate</text>
        <dbReference type="Rhea" id="RHEA:21240"/>
        <dbReference type="Rhea" id="RHEA-COMP:10131"/>
        <dbReference type="Rhea" id="RHEA-COMP:11537"/>
        <dbReference type="ChEBI" id="CHEBI:29950"/>
        <dbReference type="ChEBI" id="CHEBI:33019"/>
        <dbReference type="ChEBI" id="CHEBI:57533"/>
        <dbReference type="ChEBI" id="CHEBI:86021"/>
        <dbReference type="EC" id="2.5.1.60"/>
    </reaction>
</comment>
<sequence>HGVARTVRIRTDEQRQQDLVKIEKYRQLDQEVQARAKSSDFSPETFELSTRLLRLNPEYYTIWNVRRRCIISHSLSALSPGSCCLMASRSSSQTPTTSLSTADSSKQSCHETPCSPKCPPTGKPGTTAEDDAKISAPTASQTQDLQVLKNELLFTIPLLMEFPKCYWIWDHRVWALEQTITRLPAQMARAVWEEELGLDSKMLMRDRRNFHAWGYRQKLTARLESAQLGGTSMAESEFEYTTRMIQSDLSNFSAWHRRAMLIPRILSERKTNESGRKSFFEGEMELVHNALNVGPEDQSLWYYHQFLMLSIVSTDPKKSFLPNASLEYRCKIIDEESEFINDLLEDYDDVKWIYEALLEYAPYKQRIEGRSLTDEEKSTIGDLVCKLEKLDPMRNGRWKDVRKTYGL</sequence>
<name>A0A0F4ZHF6_9PEZI</name>
<dbReference type="Pfam" id="PF01239">
    <property type="entry name" value="PPTA"/>
    <property type="match status" value="5"/>
</dbReference>
<dbReference type="AlphaFoldDB" id="A0A0F4ZHF6"/>
<dbReference type="GO" id="GO:0004663">
    <property type="term" value="F:Rab geranylgeranyltransferase activity"/>
    <property type="evidence" value="ECO:0007669"/>
    <property type="project" value="UniProtKB-UniRule"/>
</dbReference>
<feature type="region of interest" description="Disordered" evidence="7">
    <location>
        <begin position="91"/>
        <end position="131"/>
    </location>
</feature>
<proteinExistence type="inferred from homology"/>
<dbReference type="OrthoDB" id="1658at2759"/>
<dbReference type="PROSITE" id="PS51147">
    <property type="entry name" value="PFTA"/>
    <property type="match status" value="3"/>
</dbReference>
<dbReference type="SUPFAM" id="SSF48439">
    <property type="entry name" value="Protein prenylyltransferase"/>
    <property type="match status" value="1"/>
</dbReference>
<dbReference type="InterPro" id="IPR002088">
    <property type="entry name" value="Prenyl_trans_a"/>
</dbReference>
<evidence type="ECO:0000256" key="7">
    <source>
        <dbReference type="SAM" id="MobiDB-lite"/>
    </source>
</evidence>
<evidence type="ECO:0000256" key="4">
    <source>
        <dbReference type="ARBA" id="ARBA00022737"/>
    </source>
</evidence>
<accession>A0A0F4ZHF6</accession>
<feature type="compositionally biased region" description="Low complexity" evidence="7">
    <location>
        <begin position="91"/>
        <end position="101"/>
    </location>
</feature>
<keyword evidence="9" id="KW-1185">Reference proteome</keyword>
<organism evidence="8 9">
    <name type="scientific">Thielaviopsis punctulata</name>
    <dbReference type="NCBI Taxonomy" id="72032"/>
    <lineage>
        <taxon>Eukaryota</taxon>
        <taxon>Fungi</taxon>
        <taxon>Dikarya</taxon>
        <taxon>Ascomycota</taxon>
        <taxon>Pezizomycotina</taxon>
        <taxon>Sordariomycetes</taxon>
        <taxon>Hypocreomycetidae</taxon>
        <taxon>Microascales</taxon>
        <taxon>Ceratocystidaceae</taxon>
        <taxon>Thielaviopsis</taxon>
    </lineage>
</organism>
<dbReference type="GO" id="GO:0097354">
    <property type="term" value="P:prenylation"/>
    <property type="evidence" value="ECO:0007669"/>
    <property type="project" value="UniProtKB-UniRule"/>
</dbReference>
<evidence type="ECO:0000256" key="3">
    <source>
        <dbReference type="ARBA" id="ARBA00022679"/>
    </source>
</evidence>
<evidence type="ECO:0000256" key="6">
    <source>
        <dbReference type="RuleBase" id="RU367120"/>
    </source>
</evidence>
<dbReference type="PANTHER" id="PTHR11129">
    <property type="entry name" value="PROTEIN FARNESYLTRANSFERASE ALPHA SUBUNIT/RAB GERANYLGERANYL TRANSFERASE ALPHA SUBUNIT"/>
    <property type="match status" value="1"/>
</dbReference>
<dbReference type="EC" id="2.5.1.60" evidence="6"/>
<keyword evidence="2 6" id="KW-0637">Prenyltransferase</keyword>
<feature type="non-terminal residue" evidence="8">
    <location>
        <position position="1"/>
    </location>
</feature>
<dbReference type="Gene3D" id="1.25.40.120">
    <property type="entry name" value="Protein prenylyltransferase"/>
    <property type="match status" value="2"/>
</dbReference>
<evidence type="ECO:0000313" key="8">
    <source>
        <dbReference type="EMBL" id="KKA29551.1"/>
    </source>
</evidence>
<keyword evidence="4" id="KW-0677">Repeat</keyword>
<comment type="similarity">
    <text evidence="1 6">Belongs to the protein prenyltransferase subunit alpha family.</text>
</comment>
<evidence type="ECO:0000256" key="1">
    <source>
        <dbReference type="ARBA" id="ARBA00006734"/>
    </source>
</evidence>
<evidence type="ECO:0000256" key="5">
    <source>
        <dbReference type="ARBA" id="ARBA00047658"/>
    </source>
</evidence>
<gene>
    <name evidence="8" type="ORF">TD95_001661</name>
</gene>
<dbReference type="GO" id="GO:0005968">
    <property type="term" value="C:Rab-protein geranylgeranyltransferase complex"/>
    <property type="evidence" value="ECO:0007669"/>
    <property type="project" value="TreeGrafter"/>
</dbReference>
<protein>
    <recommendedName>
        <fullName evidence="6">Geranylgeranyl transferase type-2 subunit alpha</fullName>
        <ecNumber evidence="6">2.5.1.60</ecNumber>
    </recommendedName>
    <alternativeName>
        <fullName evidence="6">Geranylgeranyl transferase type II subunit alpha</fullName>
    </alternativeName>
</protein>
<comment type="caution">
    <text evidence="8">The sequence shown here is derived from an EMBL/GenBank/DDBJ whole genome shotgun (WGS) entry which is preliminary data.</text>
</comment>
<dbReference type="PANTHER" id="PTHR11129:SF2">
    <property type="entry name" value="GERANYLGERANYL TRANSFERASE TYPE-2 SUBUNIT ALPHA"/>
    <property type="match status" value="1"/>
</dbReference>
<keyword evidence="3 6" id="KW-0808">Transferase</keyword>
<evidence type="ECO:0000256" key="2">
    <source>
        <dbReference type="ARBA" id="ARBA00022602"/>
    </source>
</evidence>